<evidence type="ECO:0000313" key="2">
    <source>
        <dbReference type="Proteomes" id="UP001230156"/>
    </source>
</evidence>
<dbReference type="Proteomes" id="UP001230156">
    <property type="component" value="Unassembled WGS sequence"/>
</dbReference>
<reference evidence="2" key="1">
    <citation type="submission" date="2023-08" db="EMBL/GenBank/DDBJ databases">
        <title>Rhodospirillaceae gen. nov., a novel taxon isolated from the Yangtze River Yuezi River estuary sludge.</title>
        <authorList>
            <person name="Ruan L."/>
        </authorList>
    </citation>
    <scope>NUCLEOTIDE SEQUENCE [LARGE SCALE GENOMIC DNA]</scope>
    <source>
        <strain evidence="2">R-7</strain>
    </source>
</reference>
<sequence length="130" mass="14335">MDRPTFSLHDISAFPIVRLDLEGRTGSYAEIWAREMDILLSDGRPFTLLVVGNRGEETQEDKKTKAAWFKVNRERLVAICRGFVCVEPDAGKRVALAAQGLQISKAFGLPFEVTETAAEAEALARALARA</sequence>
<comment type="caution">
    <text evidence="1">The sequence shown here is derived from an EMBL/GenBank/DDBJ whole genome shotgun (WGS) entry which is preliminary data.</text>
</comment>
<accession>A0ABU0YTH1</accession>
<dbReference type="EMBL" id="JAUYVI010000007">
    <property type="protein sequence ID" value="MDQ7250440.1"/>
    <property type="molecule type" value="Genomic_DNA"/>
</dbReference>
<evidence type="ECO:0000313" key="1">
    <source>
        <dbReference type="EMBL" id="MDQ7250440.1"/>
    </source>
</evidence>
<proteinExistence type="predicted"/>
<protein>
    <submittedName>
        <fullName evidence="1">GntR family transcriptional regulator</fullName>
    </submittedName>
</protein>
<organism evidence="1 2">
    <name type="scientific">Dongia sedimenti</name>
    <dbReference type="NCBI Taxonomy" id="3064282"/>
    <lineage>
        <taxon>Bacteria</taxon>
        <taxon>Pseudomonadati</taxon>
        <taxon>Pseudomonadota</taxon>
        <taxon>Alphaproteobacteria</taxon>
        <taxon>Rhodospirillales</taxon>
        <taxon>Dongiaceae</taxon>
        <taxon>Dongia</taxon>
    </lineage>
</organism>
<name>A0ABU0YTH1_9PROT</name>
<keyword evidence="2" id="KW-1185">Reference proteome</keyword>
<dbReference type="RefSeq" id="WP_379959727.1">
    <property type="nucleotide sequence ID" value="NZ_JAUYVI010000007.1"/>
</dbReference>
<gene>
    <name evidence="1" type="ORF">Q8A70_22310</name>
</gene>